<proteinExistence type="predicted"/>
<dbReference type="Gene3D" id="1.20.1050.130">
    <property type="match status" value="1"/>
</dbReference>
<dbReference type="Proteomes" id="UP000256964">
    <property type="component" value="Unassembled WGS sequence"/>
</dbReference>
<protein>
    <submittedName>
        <fullName evidence="1">Uncharacterized protein</fullName>
    </submittedName>
</protein>
<dbReference type="OrthoDB" id="422574at2759"/>
<dbReference type="AlphaFoldDB" id="A0A371DL66"/>
<accession>A0A371DL66</accession>
<evidence type="ECO:0000313" key="2">
    <source>
        <dbReference type="Proteomes" id="UP000256964"/>
    </source>
</evidence>
<gene>
    <name evidence="1" type="ORF">OH76DRAFT_1399152</name>
</gene>
<keyword evidence="2" id="KW-1185">Reference proteome</keyword>
<name>A0A371DL66_9APHY</name>
<dbReference type="EMBL" id="KZ857387">
    <property type="protein sequence ID" value="RDX53268.1"/>
    <property type="molecule type" value="Genomic_DNA"/>
</dbReference>
<evidence type="ECO:0000313" key="1">
    <source>
        <dbReference type="EMBL" id="RDX53268.1"/>
    </source>
</evidence>
<organism evidence="1 2">
    <name type="scientific">Lentinus brumalis</name>
    <dbReference type="NCBI Taxonomy" id="2498619"/>
    <lineage>
        <taxon>Eukaryota</taxon>
        <taxon>Fungi</taxon>
        <taxon>Dikarya</taxon>
        <taxon>Basidiomycota</taxon>
        <taxon>Agaricomycotina</taxon>
        <taxon>Agaricomycetes</taxon>
        <taxon>Polyporales</taxon>
        <taxon>Polyporaceae</taxon>
        <taxon>Lentinus</taxon>
    </lineage>
</organism>
<reference evidence="1 2" key="1">
    <citation type="journal article" date="2018" name="Biotechnol. Biofuels">
        <title>Integrative visual omics of the white-rot fungus Polyporus brumalis exposes the biotechnological potential of its oxidative enzymes for delignifying raw plant biomass.</title>
        <authorList>
            <person name="Miyauchi S."/>
            <person name="Rancon A."/>
            <person name="Drula E."/>
            <person name="Hage H."/>
            <person name="Chaduli D."/>
            <person name="Favel A."/>
            <person name="Grisel S."/>
            <person name="Henrissat B."/>
            <person name="Herpoel-Gimbert I."/>
            <person name="Ruiz-Duenas F.J."/>
            <person name="Chevret D."/>
            <person name="Hainaut M."/>
            <person name="Lin J."/>
            <person name="Wang M."/>
            <person name="Pangilinan J."/>
            <person name="Lipzen A."/>
            <person name="Lesage-Meessen L."/>
            <person name="Navarro D."/>
            <person name="Riley R."/>
            <person name="Grigoriev I.V."/>
            <person name="Zhou S."/>
            <person name="Raouche S."/>
            <person name="Rosso M.N."/>
        </authorList>
    </citation>
    <scope>NUCLEOTIDE SEQUENCE [LARGE SCALE GENOMIC DNA]</scope>
    <source>
        <strain evidence="1 2">BRFM 1820</strain>
    </source>
</reference>
<dbReference type="STRING" id="139420.A0A371DL66"/>
<sequence length="54" mass="6265">MRMDNSVETRCRESDGILVYLIDKYDMEHKISVAETGDKSHQLQWLFFQASGQG</sequence>